<proteinExistence type="predicted"/>
<sequence length="117" mass="13614">MTWQEAVVRLIPTAVAAVAGFIAWREYRRKVREEIKSDHRREQDRWWGIVQWCIDKTDSAESAERITGWYFLPTILGLLSDVEGDSPFINTLWDFAQEFKEGELDKSAPKEERGDAP</sequence>
<evidence type="ECO:0000313" key="2">
    <source>
        <dbReference type="EMBL" id="EET78007.1"/>
    </source>
</evidence>
<feature type="transmembrane region" description="Helical" evidence="1">
    <location>
        <begin position="6"/>
        <end position="24"/>
    </location>
</feature>
<accession>C6R7N7</accession>
<protein>
    <submittedName>
        <fullName evidence="2">Uncharacterized protein</fullName>
    </submittedName>
</protein>
<comment type="caution">
    <text evidence="2">The sequence shown here is derived from an EMBL/GenBank/DDBJ whole genome shotgun (WGS) entry which is preliminary data.</text>
</comment>
<keyword evidence="1" id="KW-1133">Transmembrane helix</keyword>
<reference evidence="2 3" key="1">
    <citation type="submission" date="2009-06" db="EMBL/GenBank/DDBJ databases">
        <authorList>
            <person name="Dodson R."/>
            <person name="Sebastian Y."/>
            <person name="Madupu R."/>
            <person name="Durkin A.S."/>
            <person name="Torralba M."/>
            <person name="Methe B."/>
            <person name="Sutton G.G."/>
            <person name="Strausberg R.L."/>
            <person name="Nelson K.E."/>
        </authorList>
    </citation>
    <scope>NUCLEOTIDE SEQUENCE [LARGE SCALE GENOMIC DNA]</scope>
    <source>
        <strain evidence="2 3">SK141</strain>
    </source>
</reference>
<gene>
    <name evidence="2" type="ORF">CORTU0001_0930</name>
</gene>
<keyword evidence="1" id="KW-0472">Membrane</keyword>
<dbReference type="EMBL" id="ACVP01000007">
    <property type="protein sequence ID" value="EET78007.1"/>
    <property type="molecule type" value="Genomic_DNA"/>
</dbReference>
<dbReference type="AlphaFoldDB" id="C6R7N7"/>
<keyword evidence="1" id="KW-0812">Transmembrane</keyword>
<evidence type="ECO:0000256" key="1">
    <source>
        <dbReference type="SAM" id="Phobius"/>
    </source>
</evidence>
<organism evidence="2 3">
    <name type="scientific">Corynebacterium tuberculostearicum SK141</name>
    <dbReference type="NCBI Taxonomy" id="553206"/>
    <lineage>
        <taxon>Bacteria</taxon>
        <taxon>Bacillati</taxon>
        <taxon>Actinomycetota</taxon>
        <taxon>Actinomycetes</taxon>
        <taxon>Mycobacteriales</taxon>
        <taxon>Corynebacteriaceae</taxon>
        <taxon>Corynebacterium</taxon>
    </lineage>
</organism>
<dbReference type="Proteomes" id="UP000004384">
    <property type="component" value="Unassembled WGS sequence"/>
</dbReference>
<evidence type="ECO:0000313" key="3">
    <source>
        <dbReference type="Proteomes" id="UP000004384"/>
    </source>
</evidence>
<dbReference type="RefSeq" id="WP_005327147.1">
    <property type="nucleotide sequence ID" value="NZ_ACVP01000007.1"/>
</dbReference>
<name>C6R7N7_9CORY</name>